<comment type="caution">
    <text evidence="1">The sequence shown here is derived from an EMBL/GenBank/DDBJ whole genome shotgun (WGS) entry which is preliminary data.</text>
</comment>
<reference evidence="1 2" key="1">
    <citation type="journal article" date="2016" name="DNA Res.">
        <title>The draft genome of MD-2 pineapple using hybrid error correction of long reads.</title>
        <authorList>
            <person name="Redwan R.M."/>
            <person name="Saidin A."/>
            <person name="Kumar S.V."/>
        </authorList>
    </citation>
    <scope>NUCLEOTIDE SEQUENCE [LARGE SCALE GENOMIC DNA]</scope>
    <source>
        <strain evidence="2">cv. MD2</strain>
        <tissue evidence="1">Leaf</tissue>
    </source>
</reference>
<evidence type="ECO:0000313" key="1">
    <source>
        <dbReference type="EMBL" id="OAY84915.1"/>
    </source>
</evidence>
<dbReference type="AlphaFoldDB" id="A0A199W7M3"/>
<proteinExistence type="predicted"/>
<dbReference type="EMBL" id="LSRQ01000158">
    <property type="protein sequence ID" value="OAY84915.1"/>
    <property type="molecule type" value="Genomic_DNA"/>
</dbReference>
<sequence>MVVVVVVVHESDQIGGLLLNSFKRSRRRHQDIGGELEERAAGFMPALHPPIARKLTLDWID</sequence>
<name>A0A199W7M3_ANACO</name>
<evidence type="ECO:0000313" key="2">
    <source>
        <dbReference type="Proteomes" id="UP000092600"/>
    </source>
</evidence>
<accession>A0A199W7M3</accession>
<gene>
    <name evidence="1" type="ORF">ACMD2_20885</name>
</gene>
<protein>
    <submittedName>
        <fullName evidence="1">Uncharacterized protein</fullName>
    </submittedName>
</protein>
<dbReference type="Proteomes" id="UP000092600">
    <property type="component" value="Unassembled WGS sequence"/>
</dbReference>
<organism evidence="1 2">
    <name type="scientific">Ananas comosus</name>
    <name type="common">Pineapple</name>
    <name type="synonym">Ananas ananas</name>
    <dbReference type="NCBI Taxonomy" id="4615"/>
    <lineage>
        <taxon>Eukaryota</taxon>
        <taxon>Viridiplantae</taxon>
        <taxon>Streptophyta</taxon>
        <taxon>Embryophyta</taxon>
        <taxon>Tracheophyta</taxon>
        <taxon>Spermatophyta</taxon>
        <taxon>Magnoliopsida</taxon>
        <taxon>Liliopsida</taxon>
        <taxon>Poales</taxon>
        <taxon>Bromeliaceae</taxon>
        <taxon>Bromelioideae</taxon>
        <taxon>Ananas</taxon>
    </lineage>
</organism>